<feature type="domain" description="DUF4145" evidence="1">
    <location>
        <begin position="26"/>
        <end position="123"/>
    </location>
</feature>
<protein>
    <submittedName>
        <fullName evidence="2">DUF4145 domain-containing protein</fullName>
    </submittedName>
</protein>
<name>A0AAJ4TAX7_AGRTU</name>
<accession>A0AAJ4TAX7</accession>
<evidence type="ECO:0000259" key="1">
    <source>
        <dbReference type="Pfam" id="PF13643"/>
    </source>
</evidence>
<gene>
    <name evidence="2" type="ORF">G6M86_05925</name>
</gene>
<organism evidence="2 3">
    <name type="scientific">Agrobacterium tumefaciens</name>
    <dbReference type="NCBI Taxonomy" id="358"/>
    <lineage>
        <taxon>Bacteria</taxon>
        <taxon>Pseudomonadati</taxon>
        <taxon>Pseudomonadota</taxon>
        <taxon>Alphaproteobacteria</taxon>
        <taxon>Hyphomicrobiales</taxon>
        <taxon>Rhizobiaceae</taxon>
        <taxon>Rhizobium/Agrobacterium group</taxon>
        <taxon>Agrobacterium</taxon>
        <taxon>Agrobacterium tumefaciens complex</taxon>
    </lineage>
</organism>
<dbReference type="AlphaFoldDB" id="A0AAJ4TAX7"/>
<dbReference type="Pfam" id="PF13643">
    <property type="entry name" value="DUF4145"/>
    <property type="match status" value="1"/>
</dbReference>
<reference evidence="2" key="1">
    <citation type="submission" date="2020-02" db="EMBL/GenBank/DDBJ databases">
        <title>Unexpected conservation and global transmission of agrobacterial virulence plasmids.</title>
        <authorList>
            <person name="Weisberg A.J."/>
            <person name="Davis E.W. II"/>
            <person name="Tabima J.R."/>
            <person name="Belcher M.S."/>
            <person name="Miller M."/>
            <person name="Kuo C.-H."/>
            <person name="Loper J.E."/>
            <person name="Grunwald N.J."/>
            <person name="Putnam M.L."/>
            <person name="Chang J.H."/>
        </authorList>
    </citation>
    <scope>NUCLEOTIDE SEQUENCE</scope>
    <source>
        <strain evidence="2">Q15/94</strain>
    </source>
</reference>
<proteinExistence type="predicted"/>
<sequence length="156" mass="17191">MVEPMSPNRGSISQFVPDDITRDYLEACDVLPISAKASAALSRRCLQNILNSLDYKATDLAKQIDALINETDPKKALPIGLHETVDAIRNFGNFSAHPIDEKTTLQVIDVEAEEAEWCLEILEELFEHFYERPAIAAQKKAALDAKLAAAGKPPSK</sequence>
<dbReference type="EMBL" id="CP049216">
    <property type="protein sequence ID" value="QTG14429.1"/>
    <property type="molecule type" value="Genomic_DNA"/>
</dbReference>
<evidence type="ECO:0000313" key="3">
    <source>
        <dbReference type="Proteomes" id="UP000663946"/>
    </source>
</evidence>
<evidence type="ECO:0000313" key="2">
    <source>
        <dbReference type="EMBL" id="QTG14429.1"/>
    </source>
</evidence>
<dbReference type="InterPro" id="IPR025285">
    <property type="entry name" value="DUF4145"/>
</dbReference>
<dbReference type="Proteomes" id="UP000663946">
    <property type="component" value="Chromosome 1"/>
</dbReference>